<dbReference type="Proteomes" id="UP000692954">
    <property type="component" value="Unassembled WGS sequence"/>
</dbReference>
<dbReference type="PANTHER" id="PTHR12732:SF0">
    <property type="entry name" value="PCI DOMAIN-CONTAINING PROTEIN 2"/>
    <property type="match status" value="1"/>
</dbReference>
<gene>
    <name evidence="2" type="ORF">PSON_ATCC_30995.1.T0070406</name>
</gene>
<dbReference type="GO" id="GO:0000973">
    <property type="term" value="P:post-transcriptional tethering of RNA polymerase II gene DNA at nuclear periphery"/>
    <property type="evidence" value="ECO:0007669"/>
    <property type="project" value="TreeGrafter"/>
</dbReference>
<dbReference type="GO" id="GO:0003690">
    <property type="term" value="F:double-stranded DNA binding"/>
    <property type="evidence" value="ECO:0007669"/>
    <property type="project" value="InterPro"/>
</dbReference>
<dbReference type="InterPro" id="IPR045114">
    <property type="entry name" value="Csn12-like"/>
</dbReference>
<comment type="caution">
    <text evidence="2">The sequence shown here is derived from an EMBL/GenBank/DDBJ whole genome shotgun (WGS) entry which is preliminary data.</text>
</comment>
<organism evidence="2 3">
    <name type="scientific">Paramecium sonneborni</name>
    <dbReference type="NCBI Taxonomy" id="65129"/>
    <lineage>
        <taxon>Eukaryota</taxon>
        <taxon>Sar</taxon>
        <taxon>Alveolata</taxon>
        <taxon>Ciliophora</taxon>
        <taxon>Intramacronucleata</taxon>
        <taxon>Oligohymenophorea</taxon>
        <taxon>Peniculida</taxon>
        <taxon>Parameciidae</taxon>
        <taxon>Paramecium</taxon>
    </lineage>
</organism>
<evidence type="ECO:0000313" key="3">
    <source>
        <dbReference type="Proteomes" id="UP000692954"/>
    </source>
</evidence>
<dbReference type="OrthoDB" id="10252687at2759"/>
<feature type="domain" description="PCI" evidence="1">
    <location>
        <begin position="317"/>
        <end position="393"/>
    </location>
</feature>
<name>A0A8S1KE44_9CILI</name>
<dbReference type="SMART" id="SM00753">
    <property type="entry name" value="PAM"/>
    <property type="match status" value="1"/>
</dbReference>
<dbReference type="GO" id="GO:0006368">
    <property type="term" value="P:transcription elongation by RNA polymerase II"/>
    <property type="evidence" value="ECO:0007669"/>
    <property type="project" value="TreeGrafter"/>
</dbReference>
<evidence type="ECO:0000259" key="1">
    <source>
        <dbReference type="Pfam" id="PF01399"/>
    </source>
</evidence>
<dbReference type="InterPro" id="IPR000717">
    <property type="entry name" value="PCI_dom"/>
</dbReference>
<protein>
    <recommendedName>
        <fullName evidence="1">PCI domain-containing protein</fullName>
    </recommendedName>
</protein>
<dbReference type="GO" id="GO:0016973">
    <property type="term" value="P:poly(A)+ mRNA export from nucleus"/>
    <property type="evidence" value="ECO:0007669"/>
    <property type="project" value="TreeGrafter"/>
</dbReference>
<evidence type="ECO:0000313" key="2">
    <source>
        <dbReference type="EMBL" id="CAD8053559.1"/>
    </source>
</evidence>
<accession>A0A8S1KE44</accession>
<sequence length="423" mass="49926">MITKQSENILLIILRCFREGKCLEAISYIKRIFSGKEQNLLGLDLEQTLKQLRLENDSLGCKKLNENARQSHPGWVELLCSLLQYYRERERGNAQVIEHFENLFKNTKWLLDEQRHEIYQFLCKQVVTEQCKIVQIMKRKANDPEAIKQVTDVQDKLENKSLQIFNEMGREVNNKNMQKFKLLNANQQMKIYFKAFKFDSLAGCDKVEIESNLLLTSPKQDQITYHYYKGRILIFDSKFYEASQHLTQVLQECPRTQKGLSCATQVLKYLIPVNMFIGRYPNKELIDQFKEYELLCKSVRQGNISGLQQAIDKYRSIWIKRSLLILMDQLKILCYRNLCRKVWLINDQANKIRLEQFQKAFRLSHPTNKNPSISEVCCIIANLIYLELIKANIYLNDEKNLYAISLSPQQPFKEKPGEIKWQK</sequence>
<reference evidence="2" key="1">
    <citation type="submission" date="2021-01" db="EMBL/GenBank/DDBJ databases">
        <authorList>
            <consortium name="Genoscope - CEA"/>
            <person name="William W."/>
        </authorList>
    </citation>
    <scope>NUCLEOTIDE SEQUENCE</scope>
</reference>
<dbReference type="GO" id="GO:0003723">
    <property type="term" value="F:RNA binding"/>
    <property type="evidence" value="ECO:0007669"/>
    <property type="project" value="InterPro"/>
</dbReference>
<keyword evidence="3" id="KW-1185">Reference proteome</keyword>
<dbReference type="EMBL" id="CAJJDN010000007">
    <property type="protein sequence ID" value="CAD8053559.1"/>
    <property type="molecule type" value="Genomic_DNA"/>
</dbReference>
<dbReference type="PANTHER" id="PTHR12732">
    <property type="entry name" value="UNCHARACTERIZED PROTEASOME COMPONENT REGION PCI-CONTAINING"/>
    <property type="match status" value="1"/>
</dbReference>
<dbReference type="Pfam" id="PF01399">
    <property type="entry name" value="PCI"/>
    <property type="match status" value="1"/>
</dbReference>
<dbReference type="AlphaFoldDB" id="A0A8S1KE44"/>
<dbReference type="GO" id="GO:0070390">
    <property type="term" value="C:transcription export complex 2"/>
    <property type="evidence" value="ECO:0007669"/>
    <property type="project" value="TreeGrafter"/>
</dbReference>
<proteinExistence type="predicted"/>